<protein>
    <submittedName>
        <fullName evidence="2">Uncharacterized protein</fullName>
    </submittedName>
</protein>
<feature type="compositionally biased region" description="Basic and acidic residues" evidence="1">
    <location>
        <begin position="1"/>
        <end position="36"/>
    </location>
</feature>
<dbReference type="EMBL" id="BLXT01006265">
    <property type="protein sequence ID" value="GFO30740.1"/>
    <property type="molecule type" value="Genomic_DNA"/>
</dbReference>
<feature type="compositionally biased region" description="Gly residues" evidence="1">
    <location>
        <begin position="51"/>
        <end position="60"/>
    </location>
</feature>
<reference evidence="2 3" key="1">
    <citation type="journal article" date="2021" name="Elife">
        <title>Chloroplast acquisition without the gene transfer in kleptoplastic sea slugs, Plakobranchus ocellatus.</title>
        <authorList>
            <person name="Maeda T."/>
            <person name="Takahashi S."/>
            <person name="Yoshida T."/>
            <person name="Shimamura S."/>
            <person name="Takaki Y."/>
            <person name="Nagai Y."/>
            <person name="Toyoda A."/>
            <person name="Suzuki Y."/>
            <person name="Arimoto A."/>
            <person name="Ishii H."/>
            <person name="Satoh N."/>
            <person name="Nishiyama T."/>
            <person name="Hasebe M."/>
            <person name="Maruyama T."/>
            <person name="Minagawa J."/>
            <person name="Obokata J."/>
            <person name="Shigenobu S."/>
        </authorList>
    </citation>
    <scope>NUCLEOTIDE SEQUENCE [LARGE SCALE GENOMIC DNA]</scope>
</reference>
<organism evidence="2 3">
    <name type="scientific">Plakobranchus ocellatus</name>
    <dbReference type="NCBI Taxonomy" id="259542"/>
    <lineage>
        <taxon>Eukaryota</taxon>
        <taxon>Metazoa</taxon>
        <taxon>Spiralia</taxon>
        <taxon>Lophotrochozoa</taxon>
        <taxon>Mollusca</taxon>
        <taxon>Gastropoda</taxon>
        <taxon>Heterobranchia</taxon>
        <taxon>Euthyneura</taxon>
        <taxon>Panpulmonata</taxon>
        <taxon>Sacoglossa</taxon>
        <taxon>Placobranchoidea</taxon>
        <taxon>Plakobranchidae</taxon>
        <taxon>Plakobranchus</taxon>
    </lineage>
</organism>
<feature type="region of interest" description="Disordered" evidence="1">
    <location>
        <begin position="1"/>
        <end position="65"/>
    </location>
</feature>
<keyword evidence="3" id="KW-1185">Reference proteome</keyword>
<dbReference type="Proteomes" id="UP000735302">
    <property type="component" value="Unassembled WGS sequence"/>
</dbReference>
<sequence length="92" mass="10357">MERKGKTLRHMDRDIDEKTKEDGRRNQTQKSADRRRFCPQQGDLRFLGPPSGQGAGGGAGTRDRRVPADLRAFSLATMPPTPNDVWKAYITD</sequence>
<gene>
    <name evidence="2" type="ORF">PoB_005724500</name>
</gene>
<name>A0AAV4CG84_9GAST</name>
<evidence type="ECO:0000256" key="1">
    <source>
        <dbReference type="SAM" id="MobiDB-lite"/>
    </source>
</evidence>
<comment type="caution">
    <text evidence="2">The sequence shown here is derived from an EMBL/GenBank/DDBJ whole genome shotgun (WGS) entry which is preliminary data.</text>
</comment>
<evidence type="ECO:0000313" key="2">
    <source>
        <dbReference type="EMBL" id="GFO30740.1"/>
    </source>
</evidence>
<dbReference type="AlphaFoldDB" id="A0AAV4CG84"/>
<evidence type="ECO:0000313" key="3">
    <source>
        <dbReference type="Proteomes" id="UP000735302"/>
    </source>
</evidence>
<accession>A0AAV4CG84</accession>
<proteinExistence type="predicted"/>